<reference evidence="3 4" key="1">
    <citation type="submission" date="2008-05" db="EMBL/GenBank/DDBJ databases">
        <title>Complete sequence of Chlorobium limicola DSM 245.</title>
        <authorList>
            <consortium name="US DOE Joint Genome Institute"/>
            <person name="Lucas S."/>
            <person name="Copeland A."/>
            <person name="Lapidus A."/>
            <person name="Glavina del Rio T."/>
            <person name="Dalin E."/>
            <person name="Tice H."/>
            <person name="Bruce D."/>
            <person name="Goodwin L."/>
            <person name="Pitluck S."/>
            <person name="Schmutz J."/>
            <person name="Larimer F."/>
            <person name="Land M."/>
            <person name="Hauser L."/>
            <person name="Kyrpides N."/>
            <person name="Ovchinnikova G."/>
            <person name="Zhao F."/>
            <person name="Li T."/>
            <person name="Liu Z."/>
            <person name="Overmann J."/>
            <person name="Bryant D.A."/>
            <person name="Richardson P."/>
        </authorList>
    </citation>
    <scope>NUCLEOTIDE SEQUENCE [LARGE SCALE GENOMIC DNA]</scope>
    <source>
        <strain evidence="4">DSM 245 / NBRC 103803 / 6330</strain>
    </source>
</reference>
<gene>
    <name evidence="3" type="ordered locus">Clim_2307</name>
</gene>
<accession>B3EHG8</accession>
<proteinExistence type="predicted"/>
<evidence type="ECO:0000313" key="4">
    <source>
        <dbReference type="Proteomes" id="UP000008841"/>
    </source>
</evidence>
<name>B3EHG8_CHLL2</name>
<dbReference type="STRING" id="290315.Clim_2307"/>
<evidence type="ECO:0000313" key="3">
    <source>
        <dbReference type="EMBL" id="ACD91330.1"/>
    </source>
</evidence>
<dbReference type="HOGENOM" id="CLU_612301_0_0_10"/>
<dbReference type="KEGG" id="cli:Clim_2307"/>
<dbReference type="AlphaFoldDB" id="B3EHG8"/>
<dbReference type="PANTHER" id="PTHR40940:SF2">
    <property type="entry name" value="BATD"/>
    <property type="match status" value="1"/>
</dbReference>
<dbReference type="PANTHER" id="PTHR40940">
    <property type="entry name" value="PROTEIN BATD-RELATED"/>
    <property type="match status" value="1"/>
</dbReference>
<protein>
    <recommendedName>
        <fullName evidence="5">Protein BatD</fullName>
    </recommendedName>
</protein>
<dbReference type="OrthoDB" id="2079210at2"/>
<dbReference type="Proteomes" id="UP000008841">
    <property type="component" value="Chromosome"/>
</dbReference>
<feature type="chain" id="PRO_5002786301" description="Protein BatD" evidence="2">
    <location>
        <begin position="25"/>
        <end position="443"/>
    </location>
</feature>
<organism evidence="3 4">
    <name type="scientific">Chlorobium limicola (strain DSM 245 / NBRC 103803 / 6330)</name>
    <dbReference type="NCBI Taxonomy" id="290315"/>
    <lineage>
        <taxon>Bacteria</taxon>
        <taxon>Pseudomonadati</taxon>
        <taxon>Chlorobiota</taxon>
        <taxon>Chlorobiia</taxon>
        <taxon>Chlorobiales</taxon>
        <taxon>Chlorobiaceae</taxon>
        <taxon>Chlorobium/Pelodictyon group</taxon>
        <taxon>Chlorobium</taxon>
    </lineage>
</organism>
<feature type="signal peptide" evidence="2">
    <location>
        <begin position="1"/>
        <end position="24"/>
    </location>
</feature>
<dbReference type="InterPro" id="IPR025738">
    <property type="entry name" value="BatD"/>
</dbReference>
<keyword evidence="2" id="KW-0732">Signal</keyword>
<evidence type="ECO:0000256" key="2">
    <source>
        <dbReference type="SAM" id="SignalP"/>
    </source>
</evidence>
<sequence length="443" mass="47766" precursor="true">MRRAVPFMQCLLLLLALSIPLAEAAADPVQNRKSPFIRATVTGTGRPYVGEEQLLTYTLYFIGDAPQVSDESNPSLDGLWHSEIDPGRFVKSRPVTLDNAVYRSAVIRQYKFAPLRAGRFGVGGYRLKCLFTGNAGSSVTRTMLISAPSVVIDAKALPEPIPEGFSGAVGTFSSFEQSADHATRRTGEPVTLALTVRGKGNLQTLRIPEPAVPSAVHKRAPVTVLSLDSSAAFSAGSLTSRVTVYPQQPGKTVIPPLRFVYFDPEKKQYRTLSSRPLAIEAGQGEKSGTMDSLNFPRPDAAGPENAGQAQLKTAGKAVAAVLAAVLIVALVMKRFGKPPERADKKSGAIADESPSRPSPENFKAQMYSLIEEKTGIRKPESLTRAQLATALAAKNIPPTTSRQIERVLETIDRMLYSPAGATENEMILLGSEGKRLLQILRQL</sequence>
<dbReference type="eggNOG" id="COG0457">
    <property type="taxonomic scope" value="Bacteria"/>
</dbReference>
<feature type="region of interest" description="Disordered" evidence="1">
    <location>
        <begin position="339"/>
        <end position="361"/>
    </location>
</feature>
<dbReference type="EMBL" id="CP001097">
    <property type="protein sequence ID" value="ACD91330.1"/>
    <property type="molecule type" value="Genomic_DNA"/>
</dbReference>
<evidence type="ECO:0000256" key="1">
    <source>
        <dbReference type="SAM" id="MobiDB-lite"/>
    </source>
</evidence>
<evidence type="ECO:0008006" key="5">
    <source>
        <dbReference type="Google" id="ProtNLM"/>
    </source>
</evidence>
<dbReference type="Pfam" id="PF13584">
    <property type="entry name" value="BatD"/>
    <property type="match status" value="1"/>
</dbReference>